<evidence type="ECO:0000256" key="4">
    <source>
        <dbReference type="ARBA" id="ARBA00022970"/>
    </source>
</evidence>
<dbReference type="Pfam" id="PF00324">
    <property type="entry name" value="AA_permease"/>
    <property type="match status" value="1"/>
</dbReference>
<comment type="subcellular location">
    <subcellularLocation>
        <location evidence="1">Membrane</location>
        <topology evidence="1">Multi-pass membrane protein</topology>
    </subcellularLocation>
</comment>
<organism evidence="9 10">
    <name type="scientific">Rhodotorula diobovata</name>
    <dbReference type="NCBI Taxonomy" id="5288"/>
    <lineage>
        <taxon>Eukaryota</taxon>
        <taxon>Fungi</taxon>
        <taxon>Dikarya</taxon>
        <taxon>Basidiomycota</taxon>
        <taxon>Pucciniomycotina</taxon>
        <taxon>Microbotryomycetes</taxon>
        <taxon>Sporidiobolales</taxon>
        <taxon>Sporidiobolaceae</taxon>
        <taxon>Rhodotorula</taxon>
    </lineage>
</organism>
<comment type="caution">
    <text evidence="9">The sequence shown here is derived from an EMBL/GenBank/DDBJ whole genome shotgun (WGS) entry which is preliminary data.</text>
</comment>
<dbReference type="OrthoDB" id="10062876at2759"/>
<evidence type="ECO:0000259" key="8">
    <source>
        <dbReference type="Pfam" id="PF00324"/>
    </source>
</evidence>
<keyword evidence="2" id="KW-0813">Transport</keyword>
<feature type="transmembrane region" description="Helical" evidence="7">
    <location>
        <begin position="504"/>
        <end position="523"/>
    </location>
</feature>
<feature type="transmembrane region" description="Helical" evidence="7">
    <location>
        <begin position="209"/>
        <end position="227"/>
    </location>
</feature>
<keyword evidence="4" id="KW-0029">Amino-acid transport</keyword>
<keyword evidence="10" id="KW-1185">Reference proteome</keyword>
<dbReference type="PIRSF" id="PIRSF006060">
    <property type="entry name" value="AA_transporter"/>
    <property type="match status" value="1"/>
</dbReference>
<accession>A0A5C5FK73</accession>
<reference evidence="9 10" key="1">
    <citation type="submission" date="2019-03" db="EMBL/GenBank/DDBJ databases">
        <title>Rhodosporidium diobovatum UCD-FST 08-225 genome sequencing, assembly, and annotation.</title>
        <authorList>
            <person name="Fakankun I.U."/>
            <person name="Fristensky B."/>
            <person name="Levin D.B."/>
        </authorList>
    </citation>
    <scope>NUCLEOTIDE SEQUENCE [LARGE SCALE GENOMIC DNA]</scope>
    <source>
        <strain evidence="9 10">UCD-FST 08-225</strain>
    </source>
</reference>
<feature type="transmembrane region" description="Helical" evidence="7">
    <location>
        <begin position="298"/>
        <end position="317"/>
    </location>
</feature>
<dbReference type="PANTHER" id="PTHR43341:SF21">
    <property type="entry name" value="GENERAL AMINO ACID PERMEASE-RELATED"/>
    <property type="match status" value="1"/>
</dbReference>
<evidence type="ECO:0000256" key="7">
    <source>
        <dbReference type="SAM" id="Phobius"/>
    </source>
</evidence>
<feature type="transmembrane region" description="Helical" evidence="7">
    <location>
        <begin position="469"/>
        <end position="492"/>
    </location>
</feature>
<protein>
    <submittedName>
        <fullName evidence="9">Amino acid permease/ SLC12A domain-containing protein</fullName>
    </submittedName>
</protein>
<dbReference type="GO" id="GO:0015171">
    <property type="term" value="F:amino acid transmembrane transporter activity"/>
    <property type="evidence" value="ECO:0007669"/>
    <property type="project" value="TreeGrafter"/>
</dbReference>
<keyword evidence="6 7" id="KW-0472">Membrane</keyword>
<evidence type="ECO:0000256" key="5">
    <source>
        <dbReference type="ARBA" id="ARBA00022989"/>
    </source>
</evidence>
<feature type="transmembrane region" description="Helical" evidence="7">
    <location>
        <begin position="427"/>
        <end position="449"/>
    </location>
</feature>
<evidence type="ECO:0000256" key="2">
    <source>
        <dbReference type="ARBA" id="ARBA00022448"/>
    </source>
</evidence>
<dbReference type="PANTHER" id="PTHR43341">
    <property type="entry name" value="AMINO ACID PERMEASE"/>
    <property type="match status" value="1"/>
</dbReference>
<evidence type="ECO:0000256" key="1">
    <source>
        <dbReference type="ARBA" id="ARBA00004141"/>
    </source>
</evidence>
<feature type="transmembrane region" description="Helical" evidence="7">
    <location>
        <begin position="176"/>
        <end position="197"/>
    </location>
</feature>
<dbReference type="GO" id="GO:0016020">
    <property type="term" value="C:membrane"/>
    <property type="evidence" value="ECO:0007669"/>
    <property type="project" value="UniProtKB-SubCell"/>
</dbReference>
<dbReference type="FunFam" id="1.20.1740.10:FF:000006">
    <property type="entry name" value="General amino acid permease"/>
    <property type="match status" value="1"/>
</dbReference>
<dbReference type="STRING" id="5288.A0A5C5FK73"/>
<keyword evidence="3 7" id="KW-0812">Transmembrane</keyword>
<gene>
    <name evidence="9" type="ORF">DMC30DRAFT_133725</name>
</gene>
<evidence type="ECO:0000256" key="3">
    <source>
        <dbReference type="ARBA" id="ARBA00022692"/>
    </source>
</evidence>
<dbReference type="InterPro" id="IPR050524">
    <property type="entry name" value="APC_YAT"/>
</dbReference>
<feature type="transmembrane region" description="Helical" evidence="7">
    <location>
        <begin position="254"/>
        <end position="278"/>
    </location>
</feature>
<dbReference type="Proteomes" id="UP000311382">
    <property type="component" value="Unassembled WGS sequence"/>
</dbReference>
<feature type="domain" description="Amino acid permease/ SLC12A" evidence="8">
    <location>
        <begin position="68"/>
        <end position="529"/>
    </location>
</feature>
<feature type="transmembrane region" description="Helical" evidence="7">
    <location>
        <begin position="351"/>
        <end position="376"/>
    </location>
</feature>
<feature type="transmembrane region" description="Helical" evidence="7">
    <location>
        <begin position="95"/>
        <end position="112"/>
    </location>
</feature>
<keyword evidence="5 7" id="KW-1133">Transmembrane helix</keyword>
<dbReference type="EMBL" id="SOZI01000229">
    <property type="protein sequence ID" value="TNY17207.1"/>
    <property type="molecule type" value="Genomic_DNA"/>
</dbReference>
<name>A0A5C5FK73_9BASI</name>
<dbReference type="InterPro" id="IPR004841">
    <property type="entry name" value="AA-permease/SLC12A_dom"/>
</dbReference>
<feature type="transmembrane region" description="Helical" evidence="7">
    <location>
        <begin position="68"/>
        <end position="89"/>
    </location>
</feature>
<feature type="transmembrane region" description="Helical" evidence="7">
    <location>
        <begin position="149"/>
        <end position="170"/>
    </location>
</feature>
<evidence type="ECO:0000313" key="10">
    <source>
        <dbReference type="Proteomes" id="UP000311382"/>
    </source>
</evidence>
<proteinExistence type="predicted"/>
<evidence type="ECO:0000256" key="6">
    <source>
        <dbReference type="ARBA" id="ARBA00023136"/>
    </source>
</evidence>
<sequence>MGAPEQTQTVIDRTPAVPPAPAASFDDVKHDLERASGSSKGVMHGGEHEVDSTKGQANLARRLNARQITFIGFSGGIGTGLFIGTGSAYAKSGPAGLLLAYLVVGSILWCVMQSISELGTLIPTAGSFPHWASRFIDPSVGFSLALSYGYCYTIAIASEVSAAAVLVSYWTDITPALVISISLALILAINLMPVRFYGETEVVTACVKILCFLGLVVVSIVITAGGAPEGDAIGFRYWRNPGAFVDYNGITGPTGHFCGFLAAFVNASFSFIGVETVVVAAGEAENPHRSIPKAARRVTARIGFFYILGALLIGMTVDPTNPGLVSGTGNANSSPWVLAIKAAGIPALDSVVNACILVSAWSAGNSYCWVGSRMIVAMTTDRQLPSFFGITSKYGVPYYAVLASFAFGPLAYLSLGSGGPSQAFGWLQNLSTVAGLIAWATLCFAYIRFHRGCRAQGVSRDSFPWKSPFQPFTAWYGFIGSVIVTLVSGFSVFLKGNWDAQDFIASYIGIPLFIVPILLWKLIKRTSFVRAREMDLFSGRIDPATLPVPPIPTTAWGKFIDWLF</sequence>
<feature type="transmembrane region" description="Helical" evidence="7">
    <location>
        <begin position="396"/>
        <end position="415"/>
    </location>
</feature>
<dbReference type="Gene3D" id="1.20.1740.10">
    <property type="entry name" value="Amino acid/polyamine transporter I"/>
    <property type="match status" value="1"/>
</dbReference>
<dbReference type="AlphaFoldDB" id="A0A5C5FK73"/>
<evidence type="ECO:0000313" key="9">
    <source>
        <dbReference type="EMBL" id="TNY17207.1"/>
    </source>
</evidence>